<dbReference type="InterPro" id="IPR000653">
    <property type="entry name" value="DegT/StrS_aminotransferase"/>
</dbReference>
<keyword evidence="4" id="KW-0808">Transferase</keyword>
<evidence type="ECO:0000256" key="2">
    <source>
        <dbReference type="PIRSR" id="PIRSR000390-2"/>
    </source>
</evidence>
<keyword evidence="4" id="KW-0032">Aminotransferase</keyword>
<proteinExistence type="inferred from homology"/>
<comment type="similarity">
    <text evidence="3">Belongs to the DegT/DnrJ/EryC1 family.</text>
</comment>
<dbReference type="EMBL" id="CP060635">
    <property type="protein sequence ID" value="QNM10429.1"/>
    <property type="molecule type" value="Genomic_DNA"/>
</dbReference>
<feature type="modified residue" description="N6-(pyridoxal phosphate)lysine" evidence="2">
    <location>
        <position position="189"/>
    </location>
</feature>
<feature type="active site" description="Proton acceptor" evidence="1">
    <location>
        <position position="189"/>
    </location>
</feature>
<evidence type="ECO:0000313" key="5">
    <source>
        <dbReference type="Proteomes" id="UP000515860"/>
    </source>
</evidence>
<dbReference type="GO" id="GO:0030170">
    <property type="term" value="F:pyridoxal phosphate binding"/>
    <property type="evidence" value="ECO:0007669"/>
    <property type="project" value="TreeGrafter"/>
</dbReference>
<dbReference type="PANTHER" id="PTHR30244:SF34">
    <property type="entry name" value="DTDP-4-AMINO-4,6-DIDEOXYGALACTOSE TRANSAMINASE"/>
    <property type="match status" value="1"/>
</dbReference>
<sequence>MNGAGVEELGFPMWPQFDPQSRKDIVDILDSGLVSYWTGKKGMEFEEKFAAWAGAKMAISCTNGTAALHIGISSLGIGPGDEVLVPSYSFIASSFAIVQAGAIPVFCDVTEDHTIDPEDMERKITPRTKGVVCVHLYGVVCDMKRILEVAKKHNLYVIEDSAQCIGGKYNGKMCGTIGDVGCFSFCQSKHFTTGGEGGMVLTNNEDVGWEARSFRDHGYDVRTRMNMLALEEKLPYIHTRVGFNYRMTEIQSQIGLNELARFDDWNMARRKKYAAMYDKALGGLKGVAKLPVNTAERENAYWWYPVTLNLDALDITAPEFVKELIALKIPCYGIQWPEAYEEKAYREMNGFGTAKFPFHSKEYAREGLSYDNCVCEVAKSLRARTVNLFLHPTWEESHIQRVIDAFVSIHDKHLK</sequence>
<organism evidence="4 5">
    <name type="scientific">Wansuia hejianensis</name>
    <dbReference type="NCBI Taxonomy" id="2763667"/>
    <lineage>
        <taxon>Bacteria</taxon>
        <taxon>Bacillati</taxon>
        <taxon>Bacillota</taxon>
        <taxon>Clostridia</taxon>
        <taxon>Lachnospirales</taxon>
        <taxon>Lachnospiraceae</taxon>
        <taxon>Wansuia</taxon>
    </lineage>
</organism>
<protein>
    <submittedName>
        <fullName evidence="4">DegT/DnrJ/EryC1/StrS family aminotransferase</fullName>
    </submittedName>
</protein>
<evidence type="ECO:0000313" key="4">
    <source>
        <dbReference type="EMBL" id="QNM10429.1"/>
    </source>
</evidence>
<keyword evidence="2 3" id="KW-0663">Pyridoxal phosphate</keyword>
<evidence type="ECO:0000256" key="3">
    <source>
        <dbReference type="RuleBase" id="RU004508"/>
    </source>
</evidence>
<dbReference type="SUPFAM" id="SSF53383">
    <property type="entry name" value="PLP-dependent transferases"/>
    <property type="match status" value="1"/>
</dbReference>
<dbReference type="PANTHER" id="PTHR30244">
    <property type="entry name" value="TRANSAMINASE"/>
    <property type="match status" value="1"/>
</dbReference>
<dbReference type="GO" id="GO:0000271">
    <property type="term" value="P:polysaccharide biosynthetic process"/>
    <property type="evidence" value="ECO:0007669"/>
    <property type="project" value="TreeGrafter"/>
</dbReference>
<dbReference type="GO" id="GO:0008483">
    <property type="term" value="F:transaminase activity"/>
    <property type="evidence" value="ECO:0007669"/>
    <property type="project" value="UniProtKB-KW"/>
</dbReference>
<dbReference type="InterPro" id="IPR015424">
    <property type="entry name" value="PyrdxlP-dep_Trfase"/>
</dbReference>
<accession>A0A7G9GHZ7</accession>
<evidence type="ECO:0000256" key="1">
    <source>
        <dbReference type="PIRSR" id="PIRSR000390-1"/>
    </source>
</evidence>
<dbReference type="Proteomes" id="UP000515860">
    <property type="component" value="Chromosome"/>
</dbReference>
<gene>
    <name evidence="4" type="ORF">H9Q79_05820</name>
</gene>
<dbReference type="InterPro" id="IPR015421">
    <property type="entry name" value="PyrdxlP-dep_Trfase_major"/>
</dbReference>
<dbReference type="InterPro" id="IPR015422">
    <property type="entry name" value="PyrdxlP-dep_Trfase_small"/>
</dbReference>
<name>A0A7G9GHZ7_9FIRM</name>
<dbReference type="CDD" id="cd00616">
    <property type="entry name" value="AHBA_syn"/>
    <property type="match status" value="1"/>
</dbReference>
<dbReference type="PIRSF" id="PIRSF000390">
    <property type="entry name" value="PLP_StrS"/>
    <property type="match status" value="1"/>
</dbReference>
<dbReference type="Pfam" id="PF01041">
    <property type="entry name" value="DegT_DnrJ_EryC1"/>
    <property type="match status" value="1"/>
</dbReference>
<dbReference type="Gene3D" id="3.40.640.10">
    <property type="entry name" value="Type I PLP-dependent aspartate aminotransferase-like (Major domain)"/>
    <property type="match status" value="1"/>
</dbReference>
<reference evidence="4 5" key="1">
    <citation type="submission" date="2020-08" db="EMBL/GenBank/DDBJ databases">
        <authorList>
            <person name="Liu C."/>
            <person name="Sun Q."/>
        </authorList>
    </citation>
    <scope>NUCLEOTIDE SEQUENCE [LARGE SCALE GENOMIC DNA]</scope>
    <source>
        <strain evidence="4 5">NSJ-29</strain>
    </source>
</reference>
<keyword evidence="5" id="KW-1185">Reference proteome</keyword>
<dbReference type="KEGG" id="whj:H9Q79_05820"/>
<dbReference type="AlphaFoldDB" id="A0A7G9GHZ7"/>
<dbReference type="Gene3D" id="3.90.1150.10">
    <property type="entry name" value="Aspartate Aminotransferase, domain 1"/>
    <property type="match status" value="1"/>
</dbReference>